<dbReference type="HAMAP" id="MF_00452">
    <property type="entry name" value="PEPCK_GTP"/>
    <property type="match status" value="1"/>
</dbReference>
<evidence type="ECO:0000259" key="10">
    <source>
        <dbReference type="Pfam" id="PF00821"/>
    </source>
</evidence>
<evidence type="ECO:0000256" key="7">
    <source>
        <dbReference type="ARBA" id="ARBA00023134"/>
    </source>
</evidence>
<protein>
    <recommendedName>
        <fullName evidence="3">phosphoenolpyruvate carboxykinase (GTP)</fullName>
        <ecNumber evidence="3">4.1.1.32</ecNumber>
    </recommendedName>
</protein>
<feature type="non-terminal residue" evidence="12">
    <location>
        <position position="1"/>
    </location>
</feature>
<feature type="domain" description="Phosphoenolpyruvate carboxykinase C-terminal P-loop" evidence="10">
    <location>
        <begin position="200"/>
        <end position="557"/>
    </location>
</feature>
<evidence type="ECO:0000256" key="9">
    <source>
        <dbReference type="ARBA" id="ARBA00023239"/>
    </source>
</evidence>
<dbReference type="GO" id="GO:0042594">
    <property type="term" value="P:response to starvation"/>
    <property type="evidence" value="ECO:0007669"/>
    <property type="project" value="TreeGrafter"/>
</dbReference>
<dbReference type="GO" id="GO:0005525">
    <property type="term" value="F:GTP binding"/>
    <property type="evidence" value="ECO:0007669"/>
    <property type="project" value="UniProtKB-KW"/>
</dbReference>
<evidence type="ECO:0000256" key="1">
    <source>
        <dbReference type="ARBA" id="ARBA00001936"/>
    </source>
</evidence>
<dbReference type="SUPFAM" id="SSF53795">
    <property type="entry name" value="PEP carboxykinase-like"/>
    <property type="match status" value="1"/>
</dbReference>
<dbReference type="GO" id="GO:0005829">
    <property type="term" value="C:cytosol"/>
    <property type="evidence" value="ECO:0007669"/>
    <property type="project" value="TreeGrafter"/>
</dbReference>
<evidence type="ECO:0000256" key="5">
    <source>
        <dbReference type="ARBA" id="ARBA00022741"/>
    </source>
</evidence>
<keyword evidence="6" id="KW-0210">Decarboxylase</keyword>
<dbReference type="EC" id="4.1.1.32" evidence="3"/>
<dbReference type="Gene3D" id="3.90.228.20">
    <property type="match status" value="1"/>
</dbReference>
<dbReference type="PIRSF" id="PIRSF001348">
    <property type="entry name" value="PEP_carboxykinase_GTP"/>
    <property type="match status" value="1"/>
</dbReference>
<dbReference type="GO" id="GO:0006094">
    <property type="term" value="P:gluconeogenesis"/>
    <property type="evidence" value="ECO:0007669"/>
    <property type="project" value="InterPro"/>
</dbReference>
<dbReference type="InterPro" id="IPR018091">
    <property type="entry name" value="PEP_carboxykin_GTP_CS"/>
</dbReference>
<dbReference type="Pfam" id="PF00821">
    <property type="entry name" value="PEPCK_GTP"/>
    <property type="match status" value="1"/>
</dbReference>
<evidence type="ECO:0000256" key="2">
    <source>
        <dbReference type="ARBA" id="ARBA00005796"/>
    </source>
</evidence>
<evidence type="ECO:0000259" key="11">
    <source>
        <dbReference type="Pfam" id="PF17297"/>
    </source>
</evidence>
<evidence type="ECO:0000256" key="6">
    <source>
        <dbReference type="ARBA" id="ARBA00022793"/>
    </source>
</evidence>
<dbReference type="SUPFAM" id="SSF68923">
    <property type="entry name" value="PEP carboxykinase N-terminal domain"/>
    <property type="match status" value="1"/>
</dbReference>
<dbReference type="InterPro" id="IPR035078">
    <property type="entry name" value="PEP_carboxykinase_GTP_N"/>
</dbReference>
<reference evidence="12" key="1">
    <citation type="journal article" date="2015" name="Nature">
        <title>Complex archaea that bridge the gap between prokaryotes and eukaryotes.</title>
        <authorList>
            <person name="Spang A."/>
            <person name="Saw J.H."/>
            <person name="Jorgensen S.L."/>
            <person name="Zaremba-Niedzwiedzka K."/>
            <person name="Martijn J."/>
            <person name="Lind A.E."/>
            <person name="van Eijk R."/>
            <person name="Schleper C."/>
            <person name="Guy L."/>
            <person name="Ettema T.J."/>
        </authorList>
    </citation>
    <scope>NUCLEOTIDE SEQUENCE</scope>
</reference>
<dbReference type="Gene3D" id="2.170.8.10">
    <property type="entry name" value="Phosphoenolpyruvate Carboxykinase, domain 2"/>
    <property type="match status" value="1"/>
</dbReference>
<comment type="cofactor">
    <cofactor evidence="1">
        <name>Mn(2+)</name>
        <dbReference type="ChEBI" id="CHEBI:29035"/>
    </cofactor>
</comment>
<dbReference type="InterPro" id="IPR008209">
    <property type="entry name" value="PEP_carboxykinase_GTP"/>
</dbReference>
<keyword evidence="8" id="KW-0464">Manganese</keyword>
<accession>A0A0F9K008</accession>
<sequence length="578" mass="66106">VITDIFEDIEYCRQKAIEVGEETELETEGHTIHFDGFYDQARDKEKTKVLIPKGEYASPWINTADRDEGLKEILNIMDGVMSGKECLVRFFCLGPKDSKFTICALQLTDSFYVAHSEDLLYRTGYEEFKKLNGSRNFFYFIHSAGELDGYVSKNVSKRRIYIDLLENRVLTINNQYAGNSLGLKKLALRLAINKSNNEDWLAEHYFILGIRPIGKDRISYFCGAFPSACGKTSTAMLSGQLIIGDDIAYLRKWDDGYAHTVNIEKGIFGIIKDVSSKNDPVIYDALTTPREAIFSNVLVKDGKPYWIGMGKKIPRKGINFSGNWQDGKKDEKKDSIPYAHPNARYTLRINELSNADPKLEDPNGVPVRGIFYGGRDSDTLPPILESLNWEHGIFIGASIESETTSATLGTVGVRKANPMANLDFLVIPLGKYLKNHQKFGNSLEFCPKVFATNYFLKKDGKYLNGMLDKKIWLIWAEGRTHNDFDAIKTPIGLIPKFADLNHLFDIELNKIYTENDYLEQFKIRVSNLFNKLDRVEKMFRAEKNIPYFFWNIVNQQRSNLLELKESYIEDEISPLEFQ</sequence>
<dbReference type="NCBIfam" id="NF003253">
    <property type="entry name" value="PRK04210.1"/>
    <property type="match status" value="1"/>
</dbReference>
<dbReference type="InterPro" id="IPR013035">
    <property type="entry name" value="PEP_carboxykinase_C"/>
</dbReference>
<proteinExistence type="inferred from homology"/>
<dbReference type="GO" id="GO:0030145">
    <property type="term" value="F:manganese ion binding"/>
    <property type="evidence" value="ECO:0007669"/>
    <property type="project" value="TreeGrafter"/>
</dbReference>
<evidence type="ECO:0000313" key="12">
    <source>
        <dbReference type="EMBL" id="KKM75288.1"/>
    </source>
</evidence>
<evidence type="ECO:0000256" key="4">
    <source>
        <dbReference type="ARBA" id="ARBA00022723"/>
    </source>
</evidence>
<gene>
    <name evidence="12" type="ORF">LCGC14_1391770</name>
</gene>
<dbReference type="InterPro" id="IPR008210">
    <property type="entry name" value="PEP_carboxykinase_N"/>
</dbReference>
<dbReference type="GO" id="GO:0033993">
    <property type="term" value="P:response to lipid"/>
    <property type="evidence" value="ECO:0007669"/>
    <property type="project" value="TreeGrafter"/>
</dbReference>
<evidence type="ECO:0000256" key="3">
    <source>
        <dbReference type="ARBA" id="ARBA00012306"/>
    </source>
</evidence>
<dbReference type="InterPro" id="IPR035077">
    <property type="entry name" value="PEP_carboxykinase_GTP_C"/>
</dbReference>
<keyword evidence="7" id="KW-0342">GTP-binding</keyword>
<dbReference type="PANTHER" id="PTHR11561:SF0">
    <property type="entry name" value="PHOSPHOENOLPYRUVATE CARBOXYKINASE [GTP]-RELATED"/>
    <property type="match status" value="1"/>
</dbReference>
<organism evidence="12">
    <name type="scientific">marine sediment metagenome</name>
    <dbReference type="NCBI Taxonomy" id="412755"/>
    <lineage>
        <taxon>unclassified sequences</taxon>
        <taxon>metagenomes</taxon>
        <taxon>ecological metagenomes</taxon>
    </lineage>
</organism>
<dbReference type="AlphaFoldDB" id="A0A0F9K008"/>
<dbReference type="GO" id="GO:0006107">
    <property type="term" value="P:oxaloacetate metabolic process"/>
    <property type="evidence" value="ECO:0007669"/>
    <property type="project" value="TreeGrafter"/>
</dbReference>
<keyword evidence="9" id="KW-0456">Lyase</keyword>
<dbReference type="PROSITE" id="PS00505">
    <property type="entry name" value="PEPCK_GTP"/>
    <property type="match status" value="1"/>
</dbReference>
<keyword evidence="5" id="KW-0547">Nucleotide-binding</keyword>
<dbReference type="PANTHER" id="PTHR11561">
    <property type="entry name" value="PHOSPHOENOLPYRUVATE CARBOXYKINASE"/>
    <property type="match status" value="1"/>
</dbReference>
<dbReference type="GO" id="GO:0071333">
    <property type="term" value="P:cellular response to glucose stimulus"/>
    <property type="evidence" value="ECO:0007669"/>
    <property type="project" value="TreeGrafter"/>
</dbReference>
<comment type="caution">
    <text evidence="12">The sequence shown here is derived from an EMBL/GenBank/DDBJ whole genome shotgun (WGS) entry which is preliminary data.</text>
</comment>
<dbReference type="Pfam" id="PF17297">
    <property type="entry name" value="PEPCK_N"/>
    <property type="match status" value="1"/>
</dbReference>
<dbReference type="GO" id="GO:0019543">
    <property type="term" value="P:propionate catabolic process"/>
    <property type="evidence" value="ECO:0007669"/>
    <property type="project" value="TreeGrafter"/>
</dbReference>
<dbReference type="EMBL" id="LAZR01009003">
    <property type="protein sequence ID" value="KKM75288.1"/>
    <property type="molecule type" value="Genomic_DNA"/>
</dbReference>
<dbReference type="Gene3D" id="3.40.449.10">
    <property type="entry name" value="Phosphoenolpyruvate Carboxykinase, domain 1"/>
    <property type="match status" value="1"/>
</dbReference>
<name>A0A0F9K008_9ZZZZ</name>
<comment type="similarity">
    <text evidence="2">Belongs to the phosphoenolpyruvate carboxykinase [GTP] family.</text>
</comment>
<feature type="domain" description="Phosphoenolpyruvate carboxykinase GTP-utilising N-terminal" evidence="11">
    <location>
        <begin position="6"/>
        <end position="195"/>
    </location>
</feature>
<evidence type="ECO:0000256" key="8">
    <source>
        <dbReference type="ARBA" id="ARBA00023211"/>
    </source>
</evidence>
<dbReference type="GO" id="GO:0004613">
    <property type="term" value="F:phosphoenolpyruvate carboxykinase (GTP) activity"/>
    <property type="evidence" value="ECO:0007669"/>
    <property type="project" value="UniProtKB-EC"/>
</dbReference>
<keyword evidence="4" id="KW-0479">Metal-binding</keyword>
<dbReference type="GO" id="GO:0046327">
    <property type="term" value="P:glycerol biosynthetic process from pyruvate"/>
    <property type="evidence" value="ECO:0007669"/>
    <property type="project" value="TreeGrafter"/>
</dbReference>